<dbReference type="EMBL" id="MU254255">
    <property type="protein sequence ID" value="KAG9241190.1"/>
    <property type="molecule type" value="Genomic_DNA"/>
</dbReference>
<organism evidence="1 2">
    <name type="scientific">Calycina marina</name>
    <dbReference type="NCBI Taxonomy" id="1763456"/>
    <lineage>
        <taxon>Eukaryota</taxon>
        <taxon>Fungi</taxon>
        <taxon>Dikarya</taxon>
        <taxon>Ascomycota</taxon>
        <taxon>Pezizomycotina</taxon>
        <taxon>Leotiomycetes</taxon>
        <taxon>Helotiales</taxon>
        <taxon>Pezizellaceae</taxon>
        <taxon>Calycina</taxon>
    </lineage>
</organism>
<gene>
    <name evidence="1" type="ORF">BJ878DRAFT_521988</name>
</gene>
<proteinExistence type="predicted"/>
<comment type="caution">
    <text evidence="1">The sequence shown here is derived from an EMBL/GenBank/DDBJ whole genome shotgun (WGS) entry which is preliminary data.</text>
</comment>
<dbReference type="OrthoDB" id="3182339at2759"/>
<dbReference type="Proteomes" id="UP000887226">
    <property type="component" value="Unassembled WGS sequence"/>
</dbReference>
<evidence type="ECO:0000313" key="1">
    <source>
        <dbReference type="EMBL" id="KAG9241190.1"/>
    </source>
</evidence>
<accession>A0A9P7YXS2</accession>
<protein>
    <submittedName>
        <fullName evidence="1">Uncharacterized protein</fullName>
    </submittedName>
</protein>
<evidence type="ECO:0000313" key="2">
    <source>
        <dbReference type="Proteomes" id="UP000887226"/>
    </source>
</evidence>
<sequence>MLRSGHQLQWRNIAAELVAQDLNLSHEETYLLALQTALQAGPWTTVSRVTCRSGGAGLWLIVIGCTRAHGRIPQSTQ</sequence>
<dbReference type="AlphaFoldDB" id="A0A9P7YXS2"/>
<keyword evidence="2" id="KW-1185">Reference proteome</keyword>
<reference evidence="1" key="1">
    <citation type="journal article" date="2021" name="IMA Fungus">
        <title>Genomic characterization of three marine fungi, including Emericellopsis atlantica sp. nov. with signatures of a generalist lifestyle and marine biomass degradation.</title>
        <authorList>
            <person name="Hagestad O.C."/>
            <person name="Hou L."/>
            <person name="Andersen J.H."/>
            <person name="Hansen E.H."/>
            <person name="Altermark B."/>
            <person name="Li C."/>
            <person name="Kuhnert E."/>
            <person name="Cox R.J."/>
            <person name="Crous P.W."/>
            <person name="Spatafora J.W."/>
            <person name="Lail K."/>
            <person name="Amirebrahimi M."/>
            <person name="Lipzen A."/>
            <person name="Pangilinan J."/>
            <person name="Andreopoulos W."/>
            <person name="Hayes R.D."/>
            <person name="Ng V."/>
            <person name="Grigoriev I.V."/>
            <person name="Jackson S.A."/>
            <person name="Sutton T.D.S."/>
            <person name="Dobson A.D.W."/>
            <person name="Rama T."/>
        </authorList>
    </citation>
    <scope>NUCLEOTIDE SEQUENCE</scope>
    <source>
        <strain evidence="1">TRa3180A</strain>
    </source>
</reference>
<name>A0A9P7YXS2_9HELO</name>